<dbReference type="AlphaFoldDB" id="A0AAW1KKY3"/>
<keyword evidence="2" id="KW-1185">Reference proteome</keyword>
<evidence type="ECO:0000313" key="2">
    <source>
        <dbReference type="Proteomes" id="UP001458880"/>
    </source>
</evidence>
<sequence length="213" mass="25209">MSKVVIFTGEVQVNSWDDEEDRTSDWVRVVVDRHRFNQRIKKIGEILDPVLMSQHREKIYRQRMKRFLVIDIQGFNVPEFIAKELSITDGSHSIHLLFKPPIPFLKLEEKIRKNVKWLEKNFHGLRYSCGHVELNLLPSILKRICPLYDAIYVKGHQKLEYLKKYLPSSNIINLEHYANAPVLNKRNVSCFYHTVYKSSCTVSNVDMLYNYLK</sequence>
<comment type="caution">
    <text evidence="1">The sequence shown here is derived from an EMBL/GenBank/DDBJ whole genome shotgun (WGS) entry which is preliminary data.</text>
</comment>
<protein>
    <submittedName>
        <fullName evidence="1">Uncharacterized protein</fullName>
    </submittedName>
</protein>
<proteinExistence type="predicted"/>
<evidence type="ECO:0000313" key="1">
    <source>
        <dbReference type="EMBL" id="KAK9720156.1"/>
    </source>
</evidence>
<organism evidence="1 2">
    <name type="scientific">Popillia japonica</name>
    <name type="common">Japanese beetle</name>
    <dbReference type="NCBI Taxonomy" id="7064"/>
    <lineage>
        <taxon>Eukaryota</taxon>
        <taxon>Metazoa</taxon>
        <taxon>Ecdysozoa</taxon>
        <taxon>Arthropoda</taxon>
        <taxon>Hexapoda</taxon>
        <taxon>Insecta</taxon>
        <taxon>Pterygota</taxon>
        <taxon>Neoptera</taxon>
        <taxon>Endopterygota</taxon>
        <taxon>Coleoptera</taxon>
        <taxon>Polyphaga</taxon>
        <taxon>Scarabaeiformia</taxon>
        <taxon>Scarabaeidae</taxon>
        <taxon>Rutelinae</taxon>
        <taxon>Popillia</taxon>
    </lineage>
</organism>
<reference evidence="1 2" key="1">
    <citation type="journal article" date="2024" name="BMC Genomics">
        <title>De novo assembly and annotation of Popillia japonica's genome with initial clues to its potential as an invasive pest.</title>
        <authorList>
            <person name="Cucini C."/>
            <person name="Boschi S."/>
            <person name="Funari R."/>
            <person name="Cardaioli E."/>
            <person name="Iannotti N."/>
            <person name="Marturano G."/>
            <person name="Paoli F."/>
            <person name="Bruttini M."/>
            <person name="Carapelli A."/>
            <person name="Frati F."/>
            <person name="Nardi F."/>
        </authorList>
    </citation>
    <scope>NUCLEOTIDE SEQUENCE [LARGE SCALE GENOMIC DNA]</scope>
    <source>
        <strain evidence="1">DMR45628</strain>
    </source>
</reference>
<dbReference type="EMBL" id="JASPKY010000213">
    <property type="protein sequence ID" value="KAK9720156.1"/>
    <property type="molecule type" value="Genomic_DNA"/>
</dbReference>
<gene>
    <name evidence="1" type="ORF">QE152_g22239</name>
</gene>
<dbReference type="Proteomes" id="UP001458880">
    <property type="component" value="Unassembled WGS sequence"/>
</dbReference>
<name>A0AAW1KKY3_POPJA</name>
<accession>A0AAW1KKY3</accession>